<gene>
    <name evidence="2" type="ORF">PHYBLDRAFT_148362</name>
</gene>
<feature type="coiled-coil region" evidence="1">
    <location>
        <begin position="231"/>
        <end position="258"/>
    </location>
</feature>
<dbReference type="GeneID" id="28992981"/>
<name>A0A167LH32_PHYB8</name>
<keyword evidence="1" id="KW-0175">Coiled coil</keyword>
<dbReference type="InParanoid" id="A0A167LH32"/>
<proteinExistence type="predicted"/>
<reference evidence="3" key="1">
    <citation type="submission" date="2015-06" db="EMBL/GenBank/DDBJ databases">
        <title>Expansion of signal transduction pathways in fungi by whole-genome duplication.</title>
        <authorList>
            <consortium name="DOE Joint Genome Institute"/>
            <person name="Corrochano L.M."/>
            <person name="Kuo A."/>
            <person name="Marcet-Houben M."/>
            <person name="Polaino S."/>
            <person name="Salamov A."/>
            <person name="Villalobos J.M."/>
            <person name="Alvarez M.I."/>
            <person name="Avalos J."/>
            <person name="Benito E.P."/>
            <person name="Benoit I."/>
            <person name="Burger G."/>
            <person name="Camino L.P."/>
            <person name="Canovas D."/>
            <person name="Cerda-Olmedo E."/>
            <person name="Cheng J.-F."/>
            <person name="Dominguez A."/>
            <person name="Elias M."/>
            <person name="Eslava A.P."/>
            <person name="Glaser F."/>
            <person name="Grimwood J."/>
            <person name="Gutierrez G."/>
            <person name="Heitman J."/>
            <person name="Henrissat B."/>
            <person name="Iturriaga E.A."/>
            <person name="Lang B.F."/>
            <person name="Lavin J.L."/>
            <person name="Lee S."/>
            <person name="Li W."/>
            <person name="Lindquist E."/>
            <person name="Lopez-Garcia S."/>
            <person name="Luque E.M."/>
            <person name="Marcos A.T."/>
            <person name="Martin J."/>
            <person name="McCluskey K."/>
            <person name="Medina H.R."/>
            <person name="Miralles-Duran A."/>
            <person name="Miyazaki A."/>
            <person name="Munoz-Torres E."/>
            <person name="Oguiza J.A."/>
            <person name="Ohm R."/>
            <person name="Olmedo M."/>
            <person name="Orejas M."/>
            <person name="Ortiz-Castellanos L."/>
            <person name="Pisabarro A.G."/>
            <person name="Rodriguez-Romero J."/>
            <person name="Ruiz-Herrera J."/>
            <person name="Ruiz-Vazquez R."/>
            <person name="Sanz C."/>
            <person name="Schackwitz W."/>
            <person name="Schmutz J."/>
            <person name="Shahriari M."/>
            <person name="Shelest E."/>
            <person name="Silva-Franco F."/>
            <person name="Soanes D."/>
            <person name="Syed K."/>
            <person name="Tagua V.G."/>
            <person name="Talbot N.J."/>
            <person name="Thon M."/>
            <person name="De vries R.P."/>
            <person name="Wiebenga A."/>
            <person name="Yadav J.S."/>
            <person name="Braun E.L."/>
            <person name="Baker S."/>
            <person name="Garre V."/>
            <person name="Horwitz B."/>
            <person name="Torres-Martinez S."/>
            <person name="Idnurm A."/>
            <person name="Herrera-Estrella A."/>
            <person name="Gabaldon T."/>
            <person name="Grigoriev I.V."/>
        </authorList>
    </citation>
    <scope>NUCLEOTIDE SEQUENCE [LARGE SCALE GENOMIC DNA]</scope>
    <source>
        <strain evidence="3">NRRL 1555(-)</strain>
    </source>
</reference>
<dbReference type="OrthoDB" id="2268956at2759"/>
<dbReference type="VEuPathDB" id="FungiDB:PHYBLDRAFT_148362"/>
<sequence>MRTCLVRELYEHTMIQKPILYNAFDGFEEDAKALFLAKIMKVLMGIPVNAQKQQWIRQSEANYSGYFIWELFKIVTEYSHNKTLCFEVGEYKVQAIKNEIIRRGDKELESCSYNVDGCHTALVGGKTIELSILEVTGHCGLFDIARATQDHVKGGFGVLALLQEIAHVFEFGSLDTFHKIRIYFVHVLEQVSRGVCVMELIEMADMPTNFEDNEMCIRDVTNLFCMYKNGLEKSLTQIEQLEREHKQVKLSVSRKTVNPASTISLVDSLEKGCILKIKGEYIPGYPDLKVSTS</sequence>
<evidence type="ECO:0000313" key="2">
    <source>
        <dbReference type="EMBL" id="OAD70445.1"/>
    </source>
</evidence>
<evidence type="ECO:0000256" key="1">
    <source>
        <dbReference type="SAM" id="Coils"/>
    </source>
</evidence>
<evidence type="ECO:0000313" key="3">
    <source>
        <dbReference type="Proteomes" id="UP000077315"/>
    </source>
</evidence>
<dbReference type="Proteomes" id="UP000077315">
    <property type="component" value="Unassembled WGS sequence"/>
</dbReference>
<accession>A0A167LH32</accession>
<dbReference type="RefSeq" id="XP_018288485.1">
    <property type="nucleotide sequence ID" value="XM_018432075.1"/>
</dbReference>
<dbReference type="EMBL" id="KV440988">
    <property type="protein sequence ID" value="OAD70445.1"/>
    <property type="molecule type" value="Genomic_DNA"/>
</dbReference>
<protein>
    <submittedName>
        <fullName evidence="2">Uncharacterized protein</fullName>
    </submittedName>
</protein>
<organism evidence="2 3">
    <name type="scientific">Phycomyces blakesleeanus (strain ATCC 8743b / DSM 1359 / FGSC 10004 / NBRC 33097 / NRRL 1555)</name>
    <dbReference type="NCBI Taxonomy" id="763407"/>
    <lineage>
        <taxon>Eukaryota</taxon>
        <taxon>Fungi</taxon>
        <taxon>Fungi incertae sedis</taxon>
        <taxon>Mucoromycota</taxon>
        <taxon>Mucoromycotina</taxon>
        <taxon>Mucoromycetes</taxon>
        <taxon>Mucorales</taxon>
        <taxon>Phycomycetaceae</taxon>
        <taxon>Phycomyces</taxon>
    </lineage>
</organism>
<dbReference type="AlphaFoldDB" id="A0A167LH32"/>
<keyword evidence="3" id="KW-1185">Reference proteome</keyword>